<reference evidence="2" key="1">
    <citation type="submission" date="2023-06" db="EMBL/GenBank/DDBJ databases">
        <authorList>
            <person name="Delattre M."/>
        </authorList>
    </citation>
    <scope>NUCLEOTIDE SEQUENCE</scope>
    <source>
        <strain evidence="2">AF72</strain>
    </source>
</reference>
<feature type="region of interest" description="Disordered" evidence="1">
    <location>
        <begin position="172"/>
        <end position="213"/>
    </location>
</feature>
<evidence type="ECO:0000313" key="2">
    <source>
        <dbReference type="EMBL" id="CAJ0569647.1"/>
    </source>
</evidence>
<keyword evidence="3" id="KW-1185">Reference proteome</keyword>
<proteinExistence type="predicted"/>
<comment type="caution">
    <text evidence="2">The sequence shown here is derived from an EMBL/GenBank/DDBJ whole genome shotgun (WGS) entry which is preliminary data.</text>
</comment>
<dbReference type="EMBL" id="CATQJA010002089">
    <property type="protein sequence ID" value="CAJ0569647.1"/>
    <property type="molecule type" value="Genomic_DNA"/>
</dbReference>
<feature type="non-terminal residue" evidence="2">
    <location>
        <position position="1"/>
    </location>
</feature>
<dbReference type="AlphaFoldDB" id="A0AA36CIE0"/>
<evidence type="ECO:0000313" key="3">
    <source>
        <dbReference type="Proteomes" id="UP001177023"/>
    </source>
</evidence>
<sequence length="299" mass="32875">ISNAEPSTDAPVVNFWLQADGSQRPAQIVPALELAEPFAPPADGRTPPVAVRIQLPAGFGPHEEAQMEPALEHTSSIDRPSYAAMVKLKLQGPAAQIVPELASNPSHRQLMHARSSSPYQLKSRLGSALIIRLKWSRRWTTPPTSIGLHTRPWSNRGCKLTTVKDRHKLFLRSNSPNPSHRRLIHARSSSPSQLNCQPLSAPHDEPQMEPPLDHSSNIDRPSYAAVVKSWLQADDSQGPVQIVPALELAEPVAPPADTRPAFVSVPIEEPAVFRPHDEIQMEPALRPLSHIIIKTTDSF</sequence>
<protein>
    <submittedName>
        <fullName evidence="2">Uncharacterized protein</fullName>
    </submittedName>
</protein>
<organism evidence="2 3">
    <name type="scientific">Mesorhabditis spiculigera</name>
    <dbReference type="NCBI Taxonomy" id="96644"/>
    <lineage>
        <taxon>Eukaryota</taxon>
        <taxon>Metazoa</taxon>
        <taxon>Ecdysozoa</taxon>
        <taxon>Nematoda</taxon>
        <taxon>Chromadorea</taxon>
        <taxon>Rhabditida</taxon>
        <taxon>Rhabditina</taxon>
        <taxon>Rhabditomorpha</taxon>
        <taxon>Rhabditoidea</taxon>
        <taxon>Rhabditidae</taxon>
        <taxon>Mesorhabditinae</taxon>
        <taxon>Mesorhabditis</taxon>
    </lineage>
</organism>
<name>A0AA36CIE0_9BILA</name>
<dbReference type="Proteomes" id="UP001177023">
    <property type="component" value="Unassembled WGS sequence"/>
</dbReference>
<accession>A0AA36CIE0</accession>
<evidence type="ECO:0000256" key="1">
    <source>
        <dbReference type="SAM" id="MobiDB-lite"/>
    </source>
</evidence>
<gene>
    <name evidence="2" type="ORF">MSPICULIGERA_LOCUS8117</name>
</gene>
<feature type="non-terminal residue" evidence="2">
    <location>
        <position position="299"/>
    </location>
</feature>
<feature type="compositionally biased region" description="Polar residues" evidence="1">
    <location>
        <begin position="187"/>
        <end position="198"/>
    </location>
</feature>